<evidence type="ECO:0000313" key="2">
    <source>
        <dbReference type="EMBL" id="HEX69771.1"/>
    </source>
</evidence>
<reference evidence="2" key="1">
    <citation type="journal article" date="2020" name="mSystems">
        <title>Genome- and Community-Level Interaction Insights into Carbon Utilization and Element Cycling Functions of Hydrothermarchaeota in Hydrothermal Sediment.</title>
        <authorList>
            <person name="Zhou Z."/>
            <person name="Liu Y."/>
            <person name="Xu W."/>
            <person name="Pan J."/>
            <person name="Luo Z.H."/>
            <person name="Li M."/>
        </authorList>
    </citation>
    <scope>NUCLEOTIDE SEQUENCE [LARGE SCALE GENOMIC DNA]</scope>
    <source>
        <strain evidence="2">SpSt-192</strain>
    </source>
</reference>
<dbReference type="EMBL" id="DSID01000064">
    <property type="protein sequence ID" value="HEX69771.1"/>
    <property type="molecule type" value="Genomic_DNA"/>
</dbReference>
<comment type="caution">
    <text evidence="2">The sequence shown here is derived from an EMBL/GenBank/DDBJ whole genome shotgun (WGS) entry which is preliminary data.</text>
</comment>
<keyword evidence="2" id="KW-0489">Methyltransferase</keyword>
<dbReference type="GO" id="GO:0008168">
    <property type="term" value="F:methyltransferase activity"/>
    <property type="evidence" value="ECO:0007669"/>
    <property type="project" value="UniProtKB-KW"/>
</dbReference>
<proteinExistence type="predicted"/>
<dbReference type="PANTHER" id="PTHR43591">
    <property type="entry name" value="METHYLTRANSFERASE"/>
    <property type="match status" value="1"/>
</dbReference>
<accession>A0A7C2W9K4</accession>
<protein>
    <submittedName>
        <fullName evidence="2">Methyltransferase domain-containing protein</fullName>
    </submittedName>
</protein>
<dbReference type="AlphaFoldDB" id="A0A7C2W9K4"/>
<dbReference type="InterPro" id="IPR029063">
    <property type="entry name" value="SAM-dependent_MTases_sf"/>
</dbReference>
<dbReference type="CDD" id="cd02440">
    <property type="entry name" value="AdoMet_MTases"/>
    <property type="match status" value="1"/>
</dbReference>
<dbReference type="Pfam" id="PF13649">
    <property type="entry name" value="Methyltransf_25"/>
    <property type="match status" value="1"/>
</dbReference>
<organism evidence="2">
    <name type="scientific">Thermorudis sp</name>
    <dbReference type="NCBI Taxonomy" id="1969470"/>
    <lineage>
        <taxon>Bacteria</taxon>
        <taxon>Pseudomonadati</taxon>
        <taxon>Thermomicrobiota</taxon>
        <taxon>Thermomicrobia</taxon>
        <taxon>Thermomicrobia incertae sedis</taxon>
        <taxon>Thermorudis</taxon>
    </lineage>
</organism>
<dbReference type="GO" id="GO:0032259">
    <property type="term" value="P:methylation"/>
    <property type="evidence" value="ECO:0007669"/>
    <property type="project" value="UniProtKB-KW"/>
</dbReference>
<dbReference type="InterPro" id="IPR041698">
    <property type="entry name" value="Methyltransf_25"/>
</dbReference>
<name>A0A7C2W9K4_9BACT</name>
<feature type="domain" description="Methyltransferase" evidence="1">
    <location>
        <begin position="107"/>
        <end position="196"/>
    </location>
</feature>
<dbReference type="Gene3D" id="3.40.50.150">
    <property type="entry name" value="Vaccinia Virus protein VP39"/>
    <property type="match status" value="1"/>
</dbReference>
<sequence>MDVPTPGPQHAGARPGLGVACKDREILRRYFARHPRTSVTPRIRVKPRRPILLGVLRMIPRQLQRQLFNWLYTSGAWIYDPLTILLFAGEWREWQRSVLPLLHGDHILDLGCGTGQLLPDLAGRASLVVGLDRSTAMLRRARRRAEASRARLVRGEAQALPFRTAAFTTIVSTFPAEYILDRQVQAEITRVLTPGGRLVVVVSGTIKQWAWWQLPLRLALRLFYRSANRSGRYAGVGLTGGTLPGEWRRAPSRRGHAMVWVAERRG</sequence>
<keyword evidence="2" id="KW-0808">Transferase</keyword>
<dbReference type="SUPFAM" id="SSF53335">
    <property type="entry name" value="S-adenosyl-L-methionine-dependent methyltransferases"/>
    <property type="match status" value="1"/>
</dbReference>
<evidence type="ECO:0000259" key="1">
    <source>
        <dbReference type="Pfam" id="PF13649"/>
    </source>
</evidence>
<gene>
    <name evidence="2" type="ORF">ENP13_00790</name>
</gene>